<organism evidence="1 2">
    <name type="scientific">Hygrophoropsis aurantiaca</name>
    <dbReference type="NCBI Taxonomy" id="72124"/>
    <lineage>
        <taxon>Eukaryota</taxon>
        <taxon>Fungi</taxon>
        <taxon>Dikarya</taxon>
        <taxon>Basidiomycota</taxon>
        <taxon>Agaricomycotina</taxon>
        <taxon>Agaricomycetes</taxon>
        <taxon>Agaricomycetidae</taxon>
        <taxon>Boletales</taxon>
        <taxon>Coniophorineae</taxon>
        <taxon>Hygrophoropsidaceae</taxon>
        <taxon>Hygrophoropsis</taxon>
    </lineage>
</organism>
<sequence length="802" mass="88578">MSAALSEETPSSASIQIPTSPPSSRPAMSSPPSSHFEAENLKSLTNPTSNVLQKRPFVQYSLPYDDFDGKRPRKKTKPLVTTIVPPRTKDVDDLHSRRLLELARASHDAFVAKQKYQRLRLREIEALYTIAMEEYEEAALLSKKSREQIGELRHMLSINGTAQSHNGIPLKRRFFHNVHGIDESDSEVPSDIEITSRSLSPSPSPTPSPSAIPQSSVLEAVFKVWFTMTRTLSNTNVPGLDLNRQQSLSRMPRGSSSTSRRSRGGGTRARDGTAASSVAPLPAFQPIPYLGPPQQLSIDPNAPYNWSPTDANYNSGDMLPPAQTSHQRQITHPQNHILPQPAPQTTSERLQAAAAMIQTNGRQFDVLEQHQTRNGASRMPSAGRLRSFRSAPYSAPSLTRSNSFVSQAPSHSRNDDPEEYDAQSFAGFERKSRVRRGTHGHGRRAMKAQLDDETREVVAYARTAIVNDMLQTLGWNSGKKGRAVRLRAASECFDQAVLALGKTGRGITCTNEIAAAVGQSLFLFQIETELTNVRSKLAEAAETFAAAFFHTDDATLKQSPEAYSAWMQDRFEKITQANDTENFFLHQQDENGRIERWFGNSIFEDFYIDFWYTHNSSPVHKFSDSWTTVPLQGYGITAAALHCGLQRVATGRVHRTSGVIDFSGANFGSISQGYYDGMVHARNTRGIAENFQSRLEWMNQRGLEKYAHVISRPASPRKIPKVFIPSEEELGNYEPLRLSPIPYASTSAFSHTGPSNSSYTDPYGAGPSSYHAGPSSAPAASSSGEATGYGEYNGMSGYYFNA</sequence>
<comment type="caution">
    <text evidence="1">The sequence shown here is derived from an EMBL/GenBank/DDBJ whole genome shotgun (WGS) entry which is preliminary data.</text>
</comment>
<dbReference type="Proteomes" id="UP000790377">
    <property type="component" value="Unassembled WGS sequence"/>
</dbReference>
<gene>
    <name evidence="1" type="ORF">BJ138DRAFT_1104763</name>
</gene>
<protein>
    <submittedName>
        <fullName evidence="1">Uncharacterized protein</fullName>
    </submittedName>
</protein>
<dbReference type="EMBL" id="MU267963">
    <property type="protein sequence ID" value="KAH7906892.1"/>
    <property type="molecule type" value="Genomic_DNA"/>
</dbReference>
<evidence type="ECO:0000313" key="2">
    <source>
        <dbReference type="Proteomes" id="UP000790377"/>
    </source>
</evidence>
<evidence type="ECO:0000313" key="1">
    <source>
        <dbReference type="EMBL" id="KAH7906892.1"/>
    </source>
</evidence>
<reference evidence="1" key="1">
    <citation type="journal article" date="2021" name="New Phytol.">
        <title>Evolutionary innovations through gain and loss of genes in the ectomycorrhizal Boletales.</title>
        <authorList>
            <person name="Wu G."/>
            <person name="Miyauchi S."/>
            <person name="Morin E."/>
            <person name="Kuo A."/>
            <person name="Drula E."/>
            <person name="Varga T."/>
            <person name="Kohler A."/>
            <person name="Feng B."/>
            <person name="Cao Y."/>
            <person name="Lipzen A."/>
            <person name="Daum C."/>
            <person name="Hundley H."/>
            <person name="Pangilinan J."/>
            <person name="Johnson J."/>
            <person name="Barry K."/>
            <person name="LaButti K."/>
            <person name="Ng V."/>
            <person name="Ahrendt S."/>
            <person name="Min B."/>
            <person name="Choi I.G."/>
            <person name="Park H."/>
            <person name="Plett J.M."/>
            <person name="Magnuson J."/>
            <person name="Spatafora J.W."/>
            <person name="Nagy L.G."/>
            <person name="Henrissat B."/>
            <person name="Grigoriev I.V."/>
            <person name="Yang Z.L."/>
            <person name="Xu J."/>
            <person name="Martin F.M."/>
        </authorList>
    </citation>
    <scope>NUCLEOTIDE SEQUENCE</scope>
    <source>
        <strain evidence="1">ATCC 28755</strain>
    </source>
</reference>
<name>A0ACB8A1Q9_9AGAM</name>
<accession>A0ACB8A1Q9</accession>
<proteinExistence type="predicted"/>
<keyword evidence="2" id="KW-1185">Reference proteome</keyword>